<dbReference type="InterPro" id="IPR055259">
    <property type="entry name" value="YkvP/CgeB_Glyco_trans-like"/>
</dbReference>
<dbReference type="Proteomes" id="UP001224775">
    <property type="component" value="Unassembled WGS sequence"/>
</dbReference>
<dbReference type="Pfam" id="PF13524">
    <property type="entry name" value="Glyco_trans_1_2"/>
    <property type="match status" value="1"/>
</dbReference>
<sequence length="623" mass="70726">MSTYPALVIRLVYIQLLTMEEGERIEVGGKSVKFCGEINWGKTSISCKNRVGFLVNTYHISPRDAKVSLLESENCICSESNSNISGGSEIPIQTKPTIVLSHTTETNSTSLRATVAATKQFDRETQLTSDLTTISLSLLATLVLMKYCRRKGILSVYAFGFVILFYQSLLLQYMPQHISFDEFDLPSLLTNAQIDKSSSANVIPTKVWYFDDKYVPSTSYNSSKLVQTMNKNEEAVLWILRLPDMTKIGTIAAERMMLGLEKRLQHKFGNNQQQLSSTIRTNITGYLRNMTQDELNNVNPEWKLFISDLTDRGVGPWGLWYMKTELAAILGWKRIHYITRTTQDNHHMDSWATQSKQNSQVASDFGSFAGVPINFTEHLGNSCASVQRSTYGVRDDINDAIVNYMRHNFPSAFEWTNDNVTNSLAISPAVAKLSRPMDIRTFWNATVCESRANRCNFRNYVAGEVASLPSKHPSMKVDTDVIGFIHNAGRKFVSPDYIQALLTTKIIVLAQRDKWEGHLRLMEGLLSGALVMHDPQVYWPYGIVDGVNILVYHSMFDLEEKILYYLDPANEQERIMIGQRGREIALSKNRFWDNVERLLLNGDKKYVNDYGVSYQPWKGHGNP</sequence>
<keyword evidence="1" id="KW-0472">Membrane</keyword>
<comment type="caution">
    <text evidence="3">The sequence shown here is derived from an EMBL/GenBank/DDBJ whole genome shotgun (WGS) entry which is preliminary data.</text>
</comment>
<keyword evidence="1" id="KW-1133">Transmembrane helix</keyword>
<dbReference type="AlphaFoldDB" id="A0AAD9DBQ1"/>
<protein>
    <recommendedName>
        <fullName evidence="2">Spore protein YkvP/CgeB glycosyl transferase-like domain-containing protein</fullName>
    </recommendedName>
</protein>
<feature type="domain" description="Spore protein YkvP/CgeB glycosyl transferase-like" evidence="2">
    <location>
        <begin position="494"/>
        <end position="596"/>
    </location>
</feature>
<gene>
    <name evidence="3" type="ORF">QTG54_007199</name>
</gene>
<evidence type="ECO:0000313" key="4">
    <source>
        <dbReference type="Proteomes" id="UP001224775"/>
    </source>
</evidence>
<evidence type="ECO:0000256" key="1">
    <source>
        <dbReference type="SAM" id="Phobius"/>
    </source>
</evidence>
<reference evidence="3" key="1">
    <citation type="submission" date="2023-06" db="EMBL/GenBank/DDBJ databases">
        <title>Survivors Of The Sea: Transcriptome response of Skeletonema marinoi to long-term dormancy.</title>
        <authorList>
            <person name="Pinder M.I.M."/>
            <person name="Kourtchenko O."/>
            <person name="Robertson E.K."/>
            <person name="Larsson T."/>
            <person name="Maumus F."/>
            <person name="Osuna-Cruz C.M."/>
            <person name="Vancaester E."/>
            <person name="Stenow R."/>
            <person name="Vandepoele K."/>
            <person name="Ploug H."/>
            <person name="Bruchert V."/>
            <person name="Godhe A."/>
            <person name="Topel M."/>
        </authorList>
    </citation>
    <scope>NUCLEOTIDE SEQUENCE</scope>
    <source>
        <strain evidence="3">R05AC</strain>
    </source>
</reference>
<proteinExistence type="predicted"/>
<feature type="transmembrane region" description="Helical" evidence="1">
    <location>
        <begin position="154"/>
        <end position="174"/>
    </location>
</feature>
<keyword evidence="1" id="KW-0812">Transmembrane</keyword>
<dbReference type="EMBL" id="JATAAI010000012">
    <property type="protein sequence ID" value="KAK1741626.1"/>
    <property type="molecule type" value="Genomic_DNA"/>
</dbReference>
<keyword evidence="4" id="KW-1185">Reference proteome</keyword>
<evidence type="ECO:0000313" key="3">
    <source>
        <dbReference type="EMBL" id="KAK1741626.1"/>
    </source>
</evidence>
<name>A0AAD9DBQ1_9STRA</name>
<organism evidence="3 4">
    <name type="scientific">Skeletonema marinoi</name>
    <dbReference type="NCBI Taxonomy" id="267567"/>
    <lineage>
        <taxon>Eukaryota</taxon>
        <taxon>Sar</taxon>
        <taxon>Stramenopiles</taxon>
        <taxon>Ochrophyta</taxon>
        <taxon>Bacillariophyta</taxon>
        <taxon>Coscinodiscophyceae</taxon>
        <taxon>Thalassiosirophycidae</taxon>
        <taxon>Thalassiosirales</taxon>
        <taxon>Skeletonemataceae</taxon>
        <taxon>Skeletonema</taxon>
        <taxon>Skeletonema marinoi-dohrnii complex</taxon>
    </lineage>
</organism>
<accession>A0AAD9DBQ1</accession>
<evidence type="ECO:0000259" key="2">
    <source>
        <dbReference type="Pfam" id="PF13524"/>
    </source>
</evidence>